<dbReference type="EMBL" id="GBHO01041826">
    <property type="protein sequence ID" value="JAG01778.1"/>
    <property type="molecule type" value="Transcribed_RNA"/>
</dbReference>
<reference evidence="2" key="1">
    <citation type="journal article" date="2014" name="PLoS ONE">
        <title>Transcriptome-Based Identification of ABC Transporters in the Western Tarnished Plant Bug Lygus hesperus.</title>
        <authorList>
            <person name="Hull J.J."/>
            <person name="Chaney K."/>
            <person name="Geib S.M."/>
            <person name="Fabrick J.A."/>
            <person name="Brent C.S."/>
            <person name="Walsh D."/>
            <person name="Lavine L.C."/>
        </authorList>
    </citation>
    <scope>NUCLEOTIDE SEQUENCE</scope>
</reference>
<reference evidence="3" key="3">
    <citation type="submission" date="2014-09" db="EMBL/GenBank/DDBJ databases">
        <authorList>
            <person name="Magalhaes I.L.F."/>
            <person name="Oliveira U."/>
            <person name="Santos F.R."/>
            <person name="Vidigal T.H.D.A."/>
            <person name="Brescovit A.D."/>
            <person name="Santos A.J."/>
        </authorList>
    </citation>
    <scope>NUCLEOTIDE SEQUENCE</scope>
</reference>
<dbReference type="EMBL" id="GBRD01015683">
    <property type="protein sequence ID" value="JAG50143.1"/>
    <property type="molecule type" value="Transcribed_RNA"/>
</dbReference>
<accession>A0A0A9W5K0</accession>
<evidence type="ECO:0000313" key="3">
    <source>
        <dbReference type="EMBL" id="JAG50143.1"/>
    </source>
</evidence>
<dbReference type="AlphaFoldDB" id="A0A0A9W5K0"/>
<proteinExistence type="predicted"/>
<name>A0A0A9W5K0_LYGHE</name>
<gene>
    <name evidence="2" type="primary">pam16-a</name>
    <name evidence="2" type="ORF">CM83_1242</name>
</gene>
<evidence type="ECO:0000256" key="1">
    <source>
        <dbReference type="SAM" id="MobiDB-lite"/>
    </source>
</evidence>
<evidence type="ECO:0000313" key="2">
    <source>
        <dbReference type="EMBL" id="JAG01778.1"/>
    </source>
</evidence>
<sequence length="447" mass="51369">MENRKSGISVEEAMKVLNMKKFDAEELNDKFRYRVQSVAQGLGGPITAQKDIYKAWEYLNRMLARESSTHTEDLLKKADKSMKMFEKPKRLEMIPFKLSNPARKASLIIEKSDKRKKPAKELKSILKKVKGSELFGGKLVPIRTTMSMQTAKGVNARDESHRRVRWMDDDKKDTFLGMTQTTPRSSKQFRKKFNARNMFRQLLTGKGENRMLQQEGDAEIIKSKNMNEDFHKGTKVMKFGPSSLGTLLDQLPKLATRKQRTRFKRVPGLNEIYVNPKRLSRHDQRAAAQRAFWWEESEHILKDVVPEKAERKRKVRFGGVLAKKLQQTQEEELKSDQSNGDRRDATVKGTESKPTPKDADVSDKAKRKTGGTLTQKSLQKQEEVLYSGFSQDFFPEINSGNMDLPPHDYGLQRLVDPNRVKLASKGAYTPRRIKAWIKSSSLCLNTE</sequence>
<reference evidence="2" key="2">
    <citation type="submission" date="2014-07" db="EMBL/GenBank/DDBJ databases">
        <authorList>
            <person name="Hull J."/>
        </authorList>
    </citation>
    <scope>NUCLEOTIDE SEQUENCE</scope>
</reference>
<feature type="compositionally biased region" description="Basic and acidic residues" evidence="1">
    <location>
        <begin position="331"/>
        <end position="364"/>
    </location>
</feature>
<feature type="region of interest" description="Disordered" evidence="1">
    <location>
        <begin position="327"/>
        <end position="376"/>
    </location>
</feature>
<protein>
    <submittedName>
        <fullName evidence="2">Mitochondrial import inner membrane translocase subunit tim16-A</fullName>
    </submittedName>
</protein>
<organism evidence="2">
    <name type="scientific">Lygus hesperus</name>
    <name type="common">Western plant bug</name>
    <dbReference type="NCBI Taxonomy" id="30085"/>
    <lineage>
        <taxon>Eukaryota</taxon>
        <taxon>Metazoa</taxon>
        <taxon>Ecdysozoa</taxon>
        <taxon>Arthropoda</taxon>
        <taxon>Hexapoda</taxon>
        <taxon>Insecta</taxon>
        <taxon>Pterygota</taxon>
        <taxon>Neoptera</taxon>
        <taxon>Paraneoptera</taxon>
        <taxon>Hemiptera</taxon>
        <taxon>Heteroptera</taxon>
        <taxon>Panheteroptera</taxon>
        <taxon>Cimicomorpha</taxon>
        <taxon>Miridae</taxon>
        <taxon>Mirini</taxon>
        <taxon>Lygus</taxon>
    </lineage>
</organism>